<reference evidence="1" key="1">
    <citation type="submission" date="2022-04" db="EMBL/GenBank/DDBJ databases">
        <title>Genome of the entomopathogenic fungus Entomophthora muscae.</title>
        <authorList>
            <person name="Elya C."/>
            <person name="Lovett B.R."/>
            <person name="Lee E."/>
            <person name="Macias A.M."/>
            <person name="Hajek A.E."/>
            <person name="De Bivort B.L."/>
            <person name="Kasson M.T."/>
            <person name="De Fine Licht H.H."/>
            <person name="Stajich J.E."/>
        </authorList>
    </citation>
    <scope>NUCLEOTIDE SEQUENCE</scope>
    <source>
        <strain evidence="1">Berkeley</strain>
    </source>
</reference>
<keyword evidence="2" id="KW-1185">Reference proteome</keyword>
<name>A0ACC2UIP6_9FUNG</name>
<dbReference type="Proteomes" id="UP001165960">
    <property type="component" value="Unassembled WGS sequence"/>
</dbReference>
<evidence type="ECO:0000313" key="2">
    <source>
        <dbReference type="Proteomes" id="UP001165960"/>
    </source>
</evidence>
<sequence>MEEAGPLGQGESLRSPKRNGAFLSMFNGSPLRERSVSQDSSADPQRSRQSTSEKLHIPRVVTHPCPTTTPNQNFTTETLLNPSIPVITNLLSTSRGQPNQHRQAGFRHTMYIQRIKGSDEKGVLRDIEKLRLEPPRKSFETDTDSDYHSLLDSTFNTDDLTDISSSATSEIRRSTDSLTPSEMEQVKDVLQVDISLEEALKASDIEAIFKPENSKKPLAVASLDLQLLSSTENSPIFPTSDDSALLSNPVASPPLPSGPPKIKPIPPKSEDDPKTYLKYLESTFSRDELGTILSKNDEFHSQVLDAFMDSLQFKDVPIDMALRNLLSVLFLPKEGQQIDRIITIFSKRYFEANVGLFASEDVVYSLSFSLLLLHTDAHNRLVKHKMTKSEYIKQTRQLDDASFIPVEVLEILYDNVTTVEFFRNDDPMHPSHNQPRSWYQKLHDSNLGSSSKSGHASSQDTPAIKVSSLFGGFRPELSPFTFRISEGVFTDSFLKAPFKIRVKGLQPFYQASPQLRPTSGISITHIDEAADISELRCFKEGLLLRKSDINEYGTKTHLRAWREFWVVLAGSQLVLFKEVSAMRTRQGMKDSESFPAPRPYSVISLSNAFAVLDCEYTKHINSFRFVASDGRQYLFRASTKHDMMEWISKLNFTAAYKTNDVLPRGLGSHSIKKQNALPRIKSFDFEESGEEGARTKAILSAVSRLEDQIKAAEAKVNDIIHLCRQLKIMIVFSRATRDRASLAIDNLKSQSRRAYLELQRFQCYRDTLIQDLEFASY</sequence>
<accession>A0ACC2UIP6</accession>
<dbReference type="EMBL" id="QTSX02000464">
    <property type="protein sequence ID" value="KAJ9086950.1"/>
    <property type="molecule type" value="Genomic_DNA"/>
</dbReference>
<gene>
    <name evidence="1" type="ORF">DSO57_1038224</name>
</gene>
<organism evidence="1 2">
    <name type="scientific">Entomophthora muscae</name>
    <dbReference type="NCBI Taxonomy" id="34485"/>
    <lineage>
        <taxon>Eukaryota</taxon>
        <taxon>Fungi</taxon>
        <taxon>Fungi incertae sedis</taxon>
        <taxon>Zoopagomycota</taxon>
        <taxon>Entomophthoromycotina</taxon>
        <taxon>Entomophthoromycetes</taxon>
        <taxon>Entomophthorales</taxon>
        <taxon>Entomophthoraceae</taxon>
        <taxon>Entomophthora</taxon>
    </lineage>
</organism>
<protein>
    <submittedName>
        <fullName evidence="1">Uncharacterized protein</fullName>
    </submittedName>
</protein>
<proteinExistence type="predicted"/>
<evidence type="ECO:0000313" key="1">
    <source>
        <dbReference type="EMBL" id="KAJ9086950.1"/>
    </source>
</evidence>
<comment type="caution">
    <text evidence="1">The sequence shown here is derived from an EMBL/GenBank/DDBJ whole genome shotgun (WGS) entry which is preliminary data.</text>
</comment>